<name>A0AAJ5QNV0_9GAMM</name>
<proteinExistence type="predicted"/>
<reference evidence="1 2" key="1">
    <citation type="journal article" date="2022" name="J Glob Antimicrob Resist">
        <title>First complete genome of a multidrug resistant strain of the novel human pathogen Kalamiella piersonii (GABEKP28) identified in human saliva.</title>
        <authorList>
            <person name="McDonagh F."/>
            <person name="Singh N.K."/>
            <person name="Venkateswaran K."/>
            <person name="Lonappan A.M."/>
            <person name="Hallahan B."/>
            <person name="Tuohy A."/>
            <person name="Burke L."/>
            <person name="Kovarova A."/>
            <person name="Miliotis G."/>
        </authorList>
    </citation>
    <scope>NUCLEOTIDE SEQUENCE [LARGE SCALE GENOMIC DNA]</scope>
    <source>
        <strain evidence="1 2">GABEKP28</strain>
    </source>
</reference>
<dbReference type="AlphaFoldDB" id="A0AAJ5QNV0"/>
<dbReference type="Proteomes" id="UP001211544">
    <property type="component" value="Plasmid pGABEKP28_2"/>
</dbReference>
<evidence type="ECO:0000313" key="2">
    <source>
        <dbReference type="Proteomes" id="UP001211544"/>
    </source>
</evidence>
<protein>
    <submittedName>
        <fullName evidence="1">PcfJ domain-containing protein</fullName>
    </submittedName>
</protein>
<dbReference type="RefSeq" id="WP_126689462.1">
    <property type="nucleotide sequence ID" value="NZ_CP104760.1"/>
</dbReference>
<dbReference type="EMBL" id="CP104760">
    <property type="protein sequence ID" value="WBG93385.1"/>
    <property type="molecule type" value="Genomic_DNA"/>
</dbReference>
<keyword evidence="1" id="KW-0614">Plasmid</keyword>
<sequence length="403" mass="46928">MKVYLLKNKIIISFTPFLDVAIKIYVEEGMVFSDIYHGRVVHSRETDCGIPLFNVDVMGRNAVNHLIYLLGRQPDDELIYQLRYVDAQVELFNSLAASRALTELYSDCPNLAWIIVMKNYYSVGSHVYEYLSRMKRRNLLFFLNDIEPSERRVRVLKKTTLLSGRREELRWLIHCMRNDDILDAYKHHHSMTLQELYLSLRYRILAGSTLLKSISSQRKPFLRDYKAGMCSLQHIVKDSIRVGENIGIKKASNIVLECRSKEDVRSLHDEWSKRLLETTRFLKQDIYFEEPSLTPEEGITFINSVNALIAEGRDMKHCVASYKARVMAGESYIYSVITPWGVRATVELGLLKGVYVPLQIKGKENRNLDNFSLNYIRTWLDNENKKLKASLIYYSQFHTEKSA</sequence>
<organism evidence="1 2">
    <name type="scientific">Pantoea piersonii</name>
    <dbReference type="NCBI Taxonomy" id="2364647"/>
    <lineage>
        <taxon>Bacteria</taxon>
        <taxon>Pseudomonadati</taxon>
        <taxon>Pseudomonadota</taxon>
        <taxon>Gammaproteobacteria</taxon>
        <taxon>Enterobacterales</taxon>
        <taxon>Erwiniaceae</taxon>
        <taxon>Pantoea</taxon>
    </lineage>
</organism>
<evidence type="ECO:0000313" key="1">
    <source>
        <dbReference type="EMBL" id="WBG93385.1"/>
    </source>
</evidence>
<keyword evidence="2" id="KW-1185">Reference proteome</keyword>
<dbReference type="InterPro" id="IPR025586">
    <property type="entry name" value="PcfJ"/>
</dbReference>
<gene>
    <name evidence="1" type="ORF">N5580_21780</name>
</gene>
<geneLocation type="plasmid" evidence="1 2">
    <name>pGABEKP28_2</name>
</geneLocation>
<dbReference type="Pfam" id="PF14284">
    <property type="entry name" value="PcfJ"/>
    <property type="match status" value="1"/>
</dbReference>
<dbReference type="KEGG" id="kpie:N5580_21780"/>
<accession>A0AAJ5QNV0</accession>